<keyword evidence="4" id="KW-0479">Metal-binding</keyword>
<keyword evidence="14" id="KW-1185">Reference proteome</keyword>
<keyword evidence="8 11" id="KW-1133">Transmembrane helix</keyword>
<keyword evidence="9 11" id="KW-0472">Membrane</keyword>
<evidence type="ECO:0000256" key="7">
    <source>
        <dbReference type="ARBA" id="ARBA00022833"/>
    </source>
</evidence>
<feature type="region of interest" description="Disordered" evidence="10">
    <location>
        <begin position="1"/>
        <end position="35"/>
    </location>
</feature>
<evidence type="ECO:0000256" key="6">
    <source>
        <dbReference type="ARBA" id="ARBA00022786"/>
    </source>
</evidence>
<dbReference type="InterPro" id="IPR013083">
    <property type="entry name" value="Znf_RING/FYVE/PHD"/>
</dbReference>
<feature type="transmembrane region" description="Helical" evidence="11">
    <location>
        <begin position="158"/>
        <end position="179"/>
    </location>
</feature>
<evidence type="ECO:0000256" key="10">
    <source>
        <dbReference type="SAM" id="MobiDB-lite"/>
    </source>
</evidence>
<dbReference type="OrthoDB" id="273089at2759"/>
<accession>A0A0G4IHE4</accession>
<organism evidence="13 14">
    <name type="scientific">Plasmodiophora brassicae</name>
    <name type="common">Clubroot disease agent</name>
    <dbReference type="NCBI Taxonomy" id="37360"/>
    <lineage>
        <taxon>Eukaryota</taxon>
        <taxon>Sar</taxon>
        <taxon>Rhizaria</taxon>
        <taxon>Endomyxa</taxon>
        <taxon>Phytomyxea</taxon>
        <taxon>Plasmodiophorida</taxon>
        <taxon>Plasmodiophoridae</taxon>
        <taxon>Plasmodiophora</taxon>
    </lineage>
</organism>
<keyword evidence="3 11" id="KW-0812">Transmembrane</keyword>
<name>A0A0G4IHE4_PLABS</name>
<feature type="domain" description="RING-CH-type" evidence="12">
    <location>
        <begin position="40"/>
        <end position="100"/>
    </location>
</feature>
<feature type="non-terminal residue" evidence="13">
    <location>
        <position position="1"/>
    </location>
</feature>
<evidence type="ECO:0000256" key="1">
    <source>
        <dbReference type="ARBA" id="ARBA00004141"/>
    </source>
</evidence>
<keyword evidence="2" id="KW-0808">Transferase</keyword>
<evidence type="ECO:0000256" key="9">
    <source>
        <dbReference type="ARBA" id="ARBA00023136"/>
    </source>
</evidence>
<gene>
    <name evidence="13" type="ORF">PBRA_000398</name>
</gene>
<evidence type="ECO:0000313" key="14">
    <source>
        <dbReference type="Proteomes" id="UP000039324"/>
    </source>
</evidence>
<dbReference type="AlphaFoldDB" id="A0A0G4IHE4"/>
<dbReference type="STRING" id="37360.A0A0G4IHE4"/>
<dbReference type="GO" id="GO:0016740">
    <property type="term" value="F:transferase activity"/>
    <property type="evidence" value="ECO:0007669"/>
    <property type="project" value="UniProtKB-KW"/>
</dbReference>
<dbReference type="Pfam" id="PF12906">
    <property type="entry name" value="RINGv"/>
    <property type="match status" value="1"/>
</dbReference>
<keyword evidence="6" id="KW-0833">Ubl conjugation pathway</keyword>
<evidence type="ECO:0000256" key="11">
    <source>
        <dbReference type="SAM" id="Phobius"/>
    </source>
</evidence>
<proteinExistence type="predicted"/>
<dbReference type="Proteomes" id="UP000039324">
    <property type="component" value="Unassembled WGS sequence"/>
</dbReference>
<dbReference type="InterPro" id="IPR011016">
    <property type="entry name" value="Znf_RING-CH"/>
</dbReference>
<sequence>LYVGRQTRASARRPDANGPMSDSSTASATVPPTGGDDHAEQDILDGLCRICLQDGSSRTLLRPCRCRGTQAGVHGECLHKWLITASRTTCEVCQFEYRLSYIPTPIHRLLLSGRLPRHWVRLLIHGIYLMFLARRLLDITRRWIRPMSSARRLLMTFLMAHTSVFITAEYVASFCLFIGEQLAEWSRSHSTVFIEDRPLDPARIQVVRLSS</sequence>
<dbReference type="SUPFAM" id="SSF57850">
    <property type="entry name" value="RING/U-box"/>
    <property type="match status" value="1"/>
</dbReference>
<dbReference type="PANTHER" id="PTHR46065:SF3">
    <property type="entry name" value="FI20425P1"/>
    <property type="match status" value="1"/>
</dbReference>
<protein>
    <recommendedName>
        <fullName evidence="12">RING-CH-type domain-containing protein</fullName>
    </recommendedName>
</protein>
<evidence type="ECO:0000256" key="3">
    <source>
        <dbReference type="ARBA" id="ARBA00022692"/>
    </source>
</evidence>
<comment type="subcellular location">
    <subcellularLocation>
        <location evidence="1">Membrane</location>
        <topology evidence="1">Multi-pass membrane protein</topology>
    </subcellularLocation>
</comment>
<dbReference type="GO" id="GO:0016020">
    <property type="term" value="C:membrane"/>
    <property type="evidence" value="ECO:0007669"/>
    <property type="project" value="UniProtKB-SubCell"/>
</dbReference>
<dbReference type="EMBL" id="CDSF01000001">
    <property type="protein sequence ID" value="CEO94613.1"/>
    <property type="molecule type" value="Genomic_DNA"/>
</dbReference>
<reference evidence="13 14" key="1">
    <citation type="submission" date="2015-02" db="EMBL/GenBank/DDBJ databases">
        <authorList>
            <person name="Chooi Y.-H."/>
        </authorList>
    </citation>
    <scope>NUCLEOTIDE SEQUENCE [LARGE SCALE GENOMIC DNA]</scope>
    <source>
        <strain evidence="13">E3</strain>
    </source>
</reference>
<evidence type="ECO:0000256" key="5">
    <source>
        <dbReference type="ARBA" id="ARBA00022771"/>
    </source>
</evidence>
<dbReference type="Gene3D" id="3.30.40.10">
    <property type="entry name" value="Zinc/RING finger domain, C3HC4 (zinc finger)"/>
    <property type="match status" value="1"/>
</dbReference>
<evidence type="ECO:0000259" key="12">
    <source>
        <dbReference type="PROSITE" id="PS51292"/>
    </source>
</evidence>
<dbReference type="SMART" id="SM00744">
    <property type="entry name" value="RINGv"/>
    <property type="match status" value="1"/>
</dbReference>
<dbReference type="GO" id="GO:0008270">
    <property type="term" value="F:zinc ion binding"/>
    <property type="evidence" value="ECO:0007669"/>
    <property type="project" value="UniProtKB-KW"/>
</dbReference>
<evidence type="ECO:0000256" key="2">
    <source>
        <dbReference type="ARBA" id="ARBA00022679"/>
    </source>
</evidence>
<evidence type="ECO:0000313" key="13">
    <source>
        <dbReference type="EMBL" id="CEO94613.1"/>
    </source>
</evidence>
<feature type="transmembrane region" description="Helical" evidence="11">
    <location>
        <begin position="119"/>
        <end position="137"/>
    </location>
</feature>
<keyword evidence="7" id="KW-0862">Zinc</keyword>
<evidence type="ECO:0000256" key="8">
    <source>
        <dbReference type="ARBA" id="ARBA00022989"/>
    </source>
</evidence>
<keyword evidence="5" id="KW-0863">Zinc-finger</keyword>
<evidence type="ECO:0000256" key="4">
    <source>
        <dbReference type="ARBA" id="ARBA00022723"/>
    </source>
</evidence>
<dbReference type="PANTHER" id="PTHR46065">
    <property type="entry name" value="E3 UBIQUITIN-PROTEIN LIGASE MARCH 2/3 FAMILY MEMBER"/>
    <property type="match status" value="1"/>
</dbReference>
<feature type="compositionally biased region" description="Polar residues" evidence="10">
    <location>
        <begin position="20"/>
        <end position="30"/>
    </location>
</feature>
<dbReference type="PROSITE" id="PS51292">
    <property type="entry name" value="ZF_RING_CH"/>
    <property type="match status" value="1"/>
</dbReference>